<accession>A0A843XGI7</accession>
<evidence type="ECO:0000313" key="1">
    <source>
        <dbReference type="EMBL" id="MQM18654.1"/>
    </source>
</evidence>
<comment type="caution">
    <text evidence="1">The sequence shown here is derived from an EMBL/GenBank/DDBJ whole genome shotgun (WGS) entry which is preliminary data.</text>
</comment>
<evidence type="ECO:0000313" key="2">
    <source>
        <dbReference type="Proteomes" id="UP000652761"/>
    </source>
</evidence>
<dbReference type="AlphaFoldDB" id="A0A843XGI7"/>
<name>A0A843XGI7_COLES</name>
<proteinExistence type="predicted"/>
<organism evidence="1 2">
    <name type="scientific">Colocasia esculenta</name>
    <name type="common">Wild taro</name>
    <name type="synonym">Arum esculentum</name>
    <dbReference type="NCBI Taxonomy" id="4460"/>
    <lineage>
        <taxon>Eukaryota</taxon>
        <taxon>Viridiplantae</taxon>
        <taxon>Streptophyta</taxon>
        <taxon>Embryophyta</taxon>
        <taxon>Tracheophyta</taxon>
        <taxon>Spermatophyta</taxon>
        <taxon>Magnoliopsida</taxon>
        <taxon>Liliopsida</taxon>
        <taxon>Araceae</taxon>
        <taxon>Aroideae</taxon>
        <taxon>Colocasieae</taxon>
        <taxon>Colocasia</taxon>
    </lineage>
</organism>
<reference evidence="1" key="1">
    <citation type="submission" date="2017-07" db="EMBL/GenBank/DDBJ databases">
        <title>Taro Niue Genome Assembly and Annotation.</title>
        <authorList>
            <person name="Atibalentja N."/>
            <person name="Keating K."/>
            <person name="Fields C.J."/>
        </authorList>
    </citation>
    <scope>NUCLEOTIDE SEQUENCE</scope>
    <source>
        <strain evidence="1">Niue_2</strain>
        <tissue evidence="1">Leaf</tissue>
    </source>
</reference>
<sequence length="110" mass="12573">MKNLFQLLFVRCSDVCVCMRNTRYHTRRSRSPLIYSAAKLEGHDTYGGLDKESLVHSRVFLMERWSMSRECVENKCPSCLECSKAEGNDHGHDVYGCHVQIATPGPVEFC</sequence>
<dbReference type="Proteomes" id="UP000652761">
    <property type="component" value="Unassembled WGS sequence"/>
</dbReference>
<protein>
    <submittedName>
        <fullName evidence="1">Uncharacterized protein</fullName>
    </submittedName>
</protein>
<keyword evidence="2" id="KW-1185">Reference proteome</keyword>
<gene>
    <name evidence="1" type="ORF">Taro_051650</name>
</gene>
<dbReference type="EMBL" id="NMUH01008345">
    <property type="protein sequence ID" value="MQM18654.1"/>
    <property type="molecule type" value="Genomic_DNA"/>
</dbReference>